<protein>
    <recommendedName>
        <fullName evidence="3">Glycosyltransferase 2-like domain-containing protein</fullName>
    </recommendedName>
</protein>
<keyword evidence="1" id="KW-0328">Glycosyltransferase</keyword>
<dbReference type="InterPro" id="IPR029044">
    <property type="entry name" value="Nucleotide-diphossugar_trans"/>
</dbReference>
<dbReference type="AlphaFoldDB" id="A0A1B1U5Z5"/>
<evidence type="ECO:0000313" key="4">
    <source>
        <dbReference type="EMBL" id="ANV98203.1"/>
    </source>
</evidence>
<dbReference type="InterPro" id="IPR001173">
    <property type="entry name" value="Glyco_trans_2-like"/>
</dbReference>
<feature type="domain" description="Glycosyltransferase 2-like" evidence="3">
    <location>
        <begin position="5"/>
        <end position="129"/>
    </location>
</feature>
<dbReference type="SUPFAM" id="SSF53448">
    <property type="entry name" value="Nucleotide-diphospho-sugar transferases"/>
    <property type="match status" value="1"/>
</dbReference>
<dbReference type="KEGG" id="het:BBW65_05045"/>
<keyword evidence="2" id="KW-0808">Transferase</keyword>
<name>A0A1B1U5Z5_9HELI</name>
<dbReference type="EMBL" id="CP016503">
    <property type="protein sequence ID" value="ANV98203.1"/>
    <property type="molecule type" value="Genomic_DNA"/>
</dbReference>
<accession>A0A1B1U5Z5</accession>
<keyword evidence="5" id="KW-1185">Reference proteome</keyword>
<evidence type="ECO:0000256" key="2">
    <source>
        <dbReference type="ARBA" id="ARBA00022679"/>
    </source>
</evidence>
<dbReference type="Gene3D" id="3.90.550.10">
    <property type="entry name" value="Spore Coat Polysaccharide Biosynthesis Protein SpsA, Chain A"/>
    <property type="match status" value="1"/>
</dbReference>
<dbReference type="CDD" id="cd00761">
    <property type="entry name" value="Glyco_tranf_GTA_type"/>
    <property type="match status" value="1"/>
</dbReference>
<dbReference type="PANTHER" id="PTHR22916">
    <property type="entry name" value="GLYCOSYLTRANSFERASE"/>
    <property type="match status" value="1"/>
</dbReference>
<sequence>MSLVSIIVPIYNVAPYLKECLDSLVNQTYPHLEIILINDGSTDESEAIAKTYIQDSRFTLISQENGGLSKARNVGMRQASGEFIAFVDSDDYLSNGYIDEMLKTLTTHQADFVCNDNIAYFSETQQPEIQPTRKESIQVCTPSSSNIVFGGAVWRFLFATEFLKRCGVEFLEGKIYEDEAFLYMIAPQASSFVRFFGMPYFYRRRSDSIMATHANFRSYDLLDVFEAIYLCYQDRGYLKDFQPPYHFLTHASIGYKNDKEYLKRAKLLAQKHRIILTPPPRLFVKLKAFYKNKINAFRLKLHKWISA</sequence>
<reference evidence="5" key="1">
    <citation type="submission" date="2016-07" db="EMBL/GenBank/DDBJ databases">
        <authorList>
            <person name="Florea S."/>
            <person name="Webb J.S."/>
            <person name="Jaromczyk J."/>
            <person name="Schardl C.L."/>
        </authorList>
    </citation>
    <scope>NUCLEOTIDE SEQUENCE [LARGE SCALE GENOMIC DNA]</scope>
    <source>
        <strain evidence="5">MIT 01-6242</strain>
    </source>
</reference>
<organism evidence="4 5">
    <name type="scientific">Helicobacter enhydrae</name>
    <dbReference type="NCBI Taxonomy" id="222136"/>
    <lineage>
        <taxon>Bacteria</taxon>
        <taxon>Pseudomonadati</taxon>
        <taxon>Campylobacterota</taxon>
        <taxon>Epsilonproteobacteria</taxon>
        <taxon>Campylobacterales</taxon>
        <taxon>Helicobacteraceae</taxon>
        <taxon>Helicobacter</taxon>
    </lineage>
</organism>
<dbReference type="Proteomes" id="UP000092884">
    <property type="component" value="Chromosome"/>
</dbReference>
<evidence type="ECO:0000256" key="1">
    <source>
        <dbReference type="ARBA" id="ARBA00022676"/>
    </source>
</evidence>
<proteinExistence type="predicted"/>
<dbReference type="GO" id="GO:0016758">
    <property type="term" value="F:hexosyltransferase activity"/>
    <property type="evidence" value="ECO:0007669"/>
    <property type="project" value="UniProtKB-ARBA"/>
</dbReference>
<dbReference type="STRING" id="222136.BBW65_05045"/>
<dbReference type="PANTHER" id="PTHR22916:SF51">
    <property type="entry name" value="GLYCOSYLTRANSFERASE EPSH-RELATED"/>
    <property type="match status" value="1"/>
</dbReference>
<dbReference type="RefSeq" id="WP_066340589.1">
    <property type="nucleotide sequence ID" value="NZ_CP016503.1"/>
</dbReference>
<evidence type="ECO:0000313" key="5">
    <source>
        <dbReference type="Proteomes" id="UP000092884"/>
    </source>
</evidence>
<dbReference type="OrthoDB" id="5372349at2"/>
<gene>
    <name evidence="4" type="ORF">BBW65_05045</name>
</gene>
<dbReference type="Pfam" id="PF00535">
    <property type="entry name" value="Glycos_transf_2"/>
    <property type="match status" value="1"/>
</dbReference>
<evidence type="ECO:0000259" key="3">
    <source>
        <dbReference type="Pfam" id="PF00535"/>
    </source>
</evidence>